<dbReference type="PANTHER" id="PTHR11932">
    <property type="entry name" value="CULLIN"/>
    <property type="match status" value="1"/>
</dbReference>
<feature type="compositionally biased region" description="Polar residues" evidence="5">
    <location>
        <begin position="266"/>
        <end position="280"/>
    </location>
</feature>
<dbReference type="SUPFAM" id="SSF75632">
    <property type="entry name" value="Cullin homology domain"/>
    <property type="match status" value="1"/>
</dbReference>
<feature type="compositionally biased region" description="Low complexity" evidence="5">
    <location>
        <begin position="502"/>
        <end position="523"/>
    </location>
</feature>
<dbReference type="SMART" id="SM00884">
    <property type="entry name" value="Cullin_Nedd8"/>
    <property type="match status" value="1"/>
</dbReference>
<dbReference type="InterPro" id="IPR036390">
    <property type="entry name" value="WH_DNA-bd_sf"/>
</dbReference>
<organism evidence="7 8">
    <name type="scientific">Leishmania orientalis</name>
    <dbReference type="NCBI Taxonomy" id="2249476"/>
    <lineage>
        <taxon>Eukaryota</taxon>
        <taxon>Discoba</taxon>
        <taxon>Euglenozoa</taxon>
        <taxon>Kinetoplastea</taxon>
        <taxon>Metakinetoplastina</taxon>
        <taxon>Trypanosomatida</taxon>
        <taxon>Trypanosomatidae</taxon>
        <taxon>Leishmaniinae</taxon>
        <taxon>Leishmania</taxon>
    </lineage>
</organism>
<dbReference type="InterPro" id="IPR001373">
    <property type="entry name" value="Cullin_N"/>
</dbReference>
<dbReference type="InterPro" id="IPR016157">
    <property type="entry name" value="Cullin_CS"/>
</dbReference>
<comment type="caution">
    <text evidence="7">The sequence shown here is derived from an EMBL/GenBank/DDBJ whole genome shotgun (WGS) entry which is preliminary data.</text>
</comment>
<dbReference type="Pfam" id="PF10557">
    <property type="entry name" value="Cullin_Nedd8"/>
    <property type="match status" value="1"/>
</dbReference>
<feature type="compositionally biased region" description="Low complexity" evidence="5">
    <location>
        <begin position="1017"/>
        <end position="1041"/>
    </location>
</feature>
<dbReference type="PROSITE" id="PS01256">
    <property type="entry name" value="CULLIN_1"/>
    <property type="match status" value="1"/>
</dbReference>
<feature type="region of interest" description="Disordered" evidence="5">
    <location>
        <begin position="307"/>
        <end position="328"/>
    </location>
</feature>
<dbReference type="Gene3D" id="1.20.1310.10">
    <property type="entry name" value="Cullin Repeats"/>
    <property type="match status" value="1"/>
</dbReference>
<accession>A0A836HJE2</accession>
<dbReference type="InterPro" id="IPR059120">
    <property type="entry name" value="Cullin-like_AB"/>
</dbReference>
<feature type="region of interest" description="Disordered" evidence="5">
    <location>
        <begin position="133"/>
        <end position="158"/>
    </location>
</feature>
<feature type="region of interest" description="Disordered" evidence="5">
    <location>
        <begin position="1455"/>
        <end position="1487"/>
    </location>
</feature>
<evidence type="ECO:0000313" key="7">
    <source>
        <dbReference type="EMBL" id="KAG5482403.1"/>
    </source>
</evidence>
<feature type="region of interest" description="Disordered" evidence="5">
    <location>
        <begin position="485"/>
        <end position="544"/>
    </location>
</feature>
<dbReference type="InterPro" id="IPR036317">
    <property type="entry name" value="Cullin_homology_sf"/>
</dbReference>
<feature type="compositionally biased region" description="Low complexity" evidence="5">
    <location>
        <begin position="684"/>
        <end position="700"/>
    </location>
</feature>
<name>A0A836HJE2_9TRYP</name>
<feature type="compositionally biased region" description="Gly residues" evidence="5">
    <location>
        <begin position="1090"/>
        <end position="1100"/>
    </location>
</feature>
<dbReference type="SMART" id="SM00182">
    <property type="entry name" value="CULLIN"/>
    <property type="match status" value="1"/>
</dbReference>
<evidence type="ECO:0000256" key="2">
    <source>
        <dbReference type="ARBA" id="ARBA00022843"/>
    </source>
</evidence>
<feature type="compositionally biased region" description="Polar residues" evidence="5">
    <location>
        <begin position="768"/>
        <end position="779"/>
    </location>
</feature>
<dbReference type="GO" id="GO:0006511">
    <property type="term" value="P:ubiquitin-dependent protein catabolic process"/>
    <property type="evidence" value="ECO:0007669"/>
    <property type="project" value="InterPro"/>
</dbReference>
<dbReference type="EMBL" id="JAFHLR010000016">
    <property type="protein sequence ID" value="KAG5482403.1"/>
    <property type="molecule type" value="Genomic_DNA"/>
</dbReference>
<keyword evidence="2" id="KW-0832">Ubl conjugation</keyword>
<feature type="domain" description="Cullin family profile" evidence="6">
    <location>
        <begin position="1777"/>
        <end position="2056"/>
    </location>
</feature>
<proteinExistence type="inferred from homology"/>
<dbReference type="SUPFAM" id="SSF46785">
    <property type="entry name" value="Winged helix' DNA-binding domain"/>
    <property type="match status" value="1"/>
</dbReference>
<feature type="compositionally biased region" description="Polar residues" evidence="5">
    <location>
        <begin position="735"/>
        <end position="750"/>
    </location>
</feature>
<sequence length="2239" mass="236022">MRDAAERRRLSADPQGQRTPEGDYQQCEDIAHHQGERGYTVSSGSAVLSGASLLQAPQWVFRRNMTPPQQPIVTENRGGVPVSLLLSRSIRDQAHPRATGSLFPEVRRCRAHSADNRNESQEMEVPQSLGRHVTALPSSHPSAGSPGTPSSSPTTTSTGELEIPMAFESLWSNIDRYLFAVYTTLQTGDESSLRPLRTPKHRMGWYTVIYNACSGDPTKSRELYARLALLLLHILESHVLFPILQNVDHSHVQFLTGTEDDAGTRRSGSPRQGQGSRNAPTGSATTGGSGSGWSRFKSIATAVKSGSVHGIPSSEMSRNSSFVGPASGHGNNNGSFAFVKRLLHPLSSPVVAASAARASPVIGAGSHAKEGEGGAGRPSQSPKAPAPPVTATGNSVASSSVSGRGTNWFRRQGSSTRWSAARTSGPSSPPQHFVSHTSGMGDASTSPSRPRSSGDLAVPESSAAANELQTAFFGFDCTVRHSAEERVSLEPPNQQRQSAGFSAVASVQPSATASPPVSPTKAAHTPPTPSSATSRHSTQQKVSVPTELNRFKLMECTRTSIGGKALPTAMQSTAPHHHARVASKTGRVLVDDEEEMLCEVYTVSPAVRDSIRRLQRWGSGSDSSSVAALASFNDTEAGSAGSPTQADDDDSLRTMNSSIVSENLGHERPLRTGRYAGNGANAPAARVGARSRNAARAGAGPYTDDADEVGTMEPLPASGSPFTSTLNPGDRTPSPLISTQPSTTLRSTVINAPPSSPKTAARAVATSELRTSFPGTKTASDISMTAAGTGAHGAPLSSPDAAVALAAPEASATSDTASSSPPTPAFSAAAKTASAACGTGTVRPDERRFSLCYTFLQEWQTFLVFRSVVLSCFRYLDQYYTRRFGMDTITLMCFKVFYVVVYEPLQPLLVIELRHLMQYVREVFEATSRVAWEQLRLIQETYSVMTELLLLVQSTSSSMVAQQQQPQAGSGVSGGGTAATATVGGSNAIGASSKFAASSVTAGVSAPLAPPATAEVAAAETPVQSHASSRARSTASSAASTPRVGALDPHIVSSTVTAPSPGDGDEERSGARSHVSRRHRLISRLISGRLGDGFKGGSNSGRGQRATSTPVSPWASSASANTSAAGLPSAFERNSSASADGKVAPRAQAYGDGDNGGLPARGEVDCRGATHQGSAAVVDSISAPAVVVDLRGTVELHDRLERNTTTRILTTQALKQWEGMAAARRLHLGTIVKEIAKPLATIVMEDVGNEYIAGIYAFYRCTREAHRSTEEGRRSYVEWAGGVKELERHVWRRVQLAFLHASLRSALNEVLVVEPHRSILLDARFGLRALLDVWSSSVEAAGLSLAPQMSAAAARPGGAAARACGVRGATAAALHWRTDSATTSTSLGGGVDEADPLARSGEQPGGSKHLMSPISLGAHGSLSSHASSLPHQHAARTFLFAVGKKHEMRSQILASTAVGEEEDGGRRSGKGGGALSEAQWTTATRSHSPITVAAVASSISHSSGDCFTAHVGAWAGGGRGEGETSALGTATMPCVTSGSNSSSYLVPKNGATDAALAPHQELGDQLSLSSGTAAAVDSRGTVSGEGEGDVASALAALESLYRLFSDVTGDECFVLMAAIIITKLIRDAADIIEQYLRAVSGSVSAAPSSPHPQAAGIQLMAGLVELMERYTDLVEGAFHSHAIVHRALSDAIEELMRPIRWTRKGALQTSQQRAHEALMAAAAAAAKAETVGRSSHTPASDAGTDLPNVLLSRDARQATLPLVELAANYPQAVQQLRLSTLVARYVDVLLQQECGGGRVLSSKLHKRLRLIAQLVSLLEDKDMFLEHYRLCLARRLLGYASGTADPQLGSPSGSACGVVGGRAKQPLAVGHTFHGSSAATSLNMEAERQLVSFLQLYLGATGTHAFEAMLRDYEGTERTRELFEQEAVYKELPAKIRVQLITSAQWPTYAMPPLQTHISLQRGMDVFRAHYARQHPSRTLLWVFSLGSATLSVELVSGTKQVVASTILATLLLAVSDAYNAEGADAAQGGALTGAQLAHVLGLPFHSLRAHLHLLTHHRAFHLLRCIPANTGGAGATAATEVASITENDSFSLNPFYTHKLRKIRLPLPRARPTSLPPGDAQAFGGGLELASRPEPPATPSSPTSNTAAAPVTINTDEDAVVARHVHATRRVLLDAALVRVLKCRRVVLFEDLLQTVTAQLSRQFVPSRRDVKAQLEGLIDRDYVKRSPKDPNTFIYLA</sequence>
<feature type="region of interest" description="Disordered" evidence="5">
    <location>
        <begin position="1017"/>
        <end position="1164"/>
    </location>
</feature>
<dbReference type="RefSeq" id="XP_067064409.1">
    <property type="nucleotide sequence ID" value="XM_067207595.1"/>
</dbReference>
<dbReference type="KEGG" id="loi:92361529"/>
<feature type="compositionally biased region" description="Low complexity" evidence="5">
    <location>
        <begin position="137"/>
        <end position="158"/>
    </location>
</feature>
<dbReference type="InterPro" id="IPR045093">
    <property type="entry name" value="Cullin"/>
</dbReference>
<protein>
    <recommendedName>
        <fullName evidence="6">Cullin family profile domain-containing protein</fullName>
    </recommendedName>
</protein>
<dbReference type="GeneID" id="92361529"/>
<dbReference type="InterPro" id="IPR016159">
    <property type="entry name" value="Cullin_repeat-like_dom_sf"/>
</dbReference>
<dbReference type="PROSITE" id="PS50069">
    <property type="entry name" value="CULLIN_2"/>
    <property type="match status" value="1"/>
</dbReference>
<evidence type="ECO:0000313" key="8">
    <source>
        <dbReference type="Proteomes" id="UP000674143"/>
    </source>
</evidence>
<feature type="region of interest" description="Disordered" evidence="5">
    <location>
        <begin position="364"/>
        <end position="462"/>
    </location>
</feature>
<dbReference type="GO" id="GO:0031625">
    <property type="term" value="F:ubiquitin protein ligase binding"/>
    <property type="evidence" value="ECO:0007669"/>
    <property type="project" value="InterPro"/>
</dbReference>
<feature type="region of interest" description="Disordered" evidence="5">
    <location>
        <begin position="2111"/>
        <end position="2149"/>
    </location>
</feature>
<evidence type="ECO:0000259" key="6">
    <source>
        <dbReference type="PROSITE" id="PS50069"/>
    </source>
</evidence>
<feature type="compositionally biased region" description="Polar residues" evidence="5">
    <location>
        <begin position="1101"/>
        <end position="1111"/>
    </location>
</feature>
<dbReference type="Gene3D" id="3.30.230.130">
    <property type="entry name" value="Cullin, Chain C, Domain 2"/>
    <property type="match status" value="1"/>
</dbReference>
<feature type="compositionally biased region" description="Basic and acidic residues" evidence="5">
    <location>
        <begin position="1"/>
        <end position="11"/>
    </location>
</feature>
<evidence type="ECO:0000256" key="1">
    <source>
        <dbReference type="ARBA" id="ARBA00006019"/>
    </source>
</evidence>
<feature type="compositionally biased region" description="Polar residues" evidence="5">
    <location>
        <begin position="391"/>
        <end position="405"/>
    </location>
</feature>
<keyword evidence="8" id="KW-1185">Reference proteome</keyword>
<comment type="similarity">
    <text evidence="1 3 4">Belongs to the cullin family.</text>
</comment>
<dbReference type="GO" id="GO:0031461">
    <property type="term" value="C:cullin-RING ubiquitin ligase complex"/>
    <property type="evidence" value="ECO:0007669"/>
    <property type="project" value="InterPro"/>
</dbReference>
<feature type="compositionally biased region" description="Polar residues" evidence="5">
    <location>
        <begin position="434"/>
        <end position="451"/>
    </location>
</feature>
<evidence type="ECO:0000256" key="5">
    <source>
        <dbReference type="SAM" id="MobiDB-lite"/>
    </source>
</evidence>
<evidence type="ECO:0000256" key="3">
    <source>
        <dbReference type="PROSITE-ProRule" id="PRU00330"/>
    </source>
</evidence>
<reference evidence="8" key="1">
    <citation type="journal article" date="2021" name="Microbiol. Resour. Announc.">
        <title>LGAAP: Leishmaniinae Genome Assembly and Annotation Pipeline.</title>
        <authorList>
            <person name="Almutairi H."/>
            <person name="Urbaniak M.D."/>
            <person name="Bates M.D."/>
            <person name="Jariyapan N."/>
            <person name="Kwakye-Nuako G."/>
            <person name="Thomaz-Soccol V."/>
            <person name="Al-Salem W.S."/>
            <person name="Dillon R.J."/>
            <person name="Bates P.A."/>
            <person name="Gatherer D."/>
        </authorList>
    </citation>
    <scope>NUCLEOTIDE SEQUENCE [LARGE SCALE GENOMIC DNA]</scope>
</reference>
<dbReference type="InterPro" id="IPR016158">
    <property type="entry name" value="Cullin_homology"/>
</dbReference>
<feature type="region of interest" description="Disordered" evidence="5">
    <location>
        <begin position="659"/>
        <end position="779"/>
    </location>
</feature>
<feature type="region of interest" description="Disordered" evidence="5">
    <location>
        <begin position="1381"/>
        <end position="1414"/>
    </location>
</feature>
<feature type="compositionally biased region" description="Polar residues" evidence="5">
    <location>
        <begin position="412"/>
        <end position="426"/>
    </location>
</feature>
<dbReference type="SUPFAM" id="SSF74788">
    <property type="entry name" value="Cullin repeat-like"/>
    <property type="match status" value="1"/>
</dbReference>
<feature type="region of interest" description="Disordered" evidence="5">
    <location>
        <begin position="258"/>
        <end position="292"/>
    </location>
</feature>
<feature type="compositionally biased region" description="Polar residues" evidence="5">
    <location>
        <begin position="530"/>
        <end position="543"/>
    </location>
</feature>
<reference evidence="8" key="2">
    <citation type="journal article" date="2021" name="Sci. Data">
        <title>Chromosome-scale genome sequencing, assembly and annotation of six genomes from subfamily Leishmaniinae.</title>
        <authorList>
            <person name="Almutairi H."/>
            <person name="Urbaniak M.D."/>
            <person name="Bates M.D."/>
            <person name="Jariyapan N."/>
            <person name="Kwakye-Nuako G."/>
            <person name="Thomaz Soccol V."/>
            <person name="Al-Salem W.S."/>
            <person name="Dillon R.J."/>
            <person name="Bates P.A."/>
            <person name="Gatherer D."/>
        </authorList>
    </citation>
    <scope>NUCLEOTIDE SEQUENCE [LARGE SCALE GENOMIC DNA]</scope>
</reference>
<dbReference type="Proteomes" id="UP000674143">
    <property type="component" value="Unassembled WGS sequence"/>
</dbReference>
<gene>
    <name evidence="7" type="ORF">LSCM4_05661</name>
</gene>
<dbReference type="InterPro" id="IPR019559">
    <property type="entry name" value="Cullin_neddylation_domain"/>
</dbReference>
<dbReference type="InterPro" id="IPR036388">
    <property type="entry name" value="WH-like_DNA-bd_sf"/>
</dbReference>
<feature type="compositionally biased region" description="Low complexity" evidence="5">
    <location>
        <begin position="1112"/>
        <end position="1125"/>
    </location>
</feature>
<feature type="compositionally biased region" description="Polar residues" evidence="5">
    <location>
        <begin position="1478"/>
        <end position="1487"/>
    </location>
</feature>
<dbReference type="Pfam" id="PF00888">
    <property type="entry name" value="Cullin"/>
    <property type="match status" value="1"/>
</dbReference>
<evidence type="ECO:0000256" key="4">
    <source>
        <dbReference type="RuleBase" id="RU003829"/>
    </source>
</evidence>
<dbReference type="Pfam" id="PF26557">
    <property type="entry name" value="Cullin_AB"/>
    <property type="match status" value="1"/>
</dbReference>
<dbReference type="Gene3D" id="1.10.10.10">
    <property type="entry name" value="Winged helix-like DNA-binding domain superfamily/Winged helix DNA-binding domain"/>
    <property type="match status" value="1"/>
</dbReference>
<feature type="compositionally biased region" description="Polar residues" evidence="5">
    <location>
        <begin position="491"/>
        <end position="500"/>
    </location>
</feature>
<feature type="region of interest" description="Disordered" evidence="5">
    <location>
        <begin position="1"/>
        <end position="23"/>
    </location>
</feature>